<name>A0A835IMN9_9MAGN</name>
<reference evidence="2 3" key="1">
    <citation type="submission" date="2020-10" db="EMBL/GenBank/DDBJ databases">
        <title>The Coptis chinensis genome and diversification of protoberbering-type alkaloids.</title>
        <authorList>
            <person name="Wang B."/>
            <person name="Shu S."/>
            <person name="Song C."/>
            <person name="Liu Y."/>
        </authorList>
    </citation>
    <scope>NUCLEOTIDE SEQUENCE [LARGE SCALE GENOMIC DNA]</scope>
    <source>
        <strain evidence="2">HL-2020</strain>
        <tissue evidence="2">Leaf</tissue>
    </source>
</reference>
<feature type="compositionally biased region" description="Polar residues" evidence="1">
    <location>
        <begin position="212"/>
        <end position="243"/>
    </location>
</feature>
<feature type="region of interest" description="Disordered" evidence="1">
    <location>
        <begin position="98"/>
        <end position="126"/>
    </location>
</feature>
<dbReference type="GO" id="GO:0008270">
    <property type="term" value="F:zinc ion binding"/>
    <property type="evidence" value="ECO:0007669"/>
    <property type="project" value="InterPro"/>
</dbReference>
<feature type="compositionally biased region" description="Polar residues" evidence="1">
    <location>
        <begin position="175"/>
        <end position="189"/>
    </location>
</feature>
<accession>A0A835IMN9</accession>
<gene>
    <name evidence="2" type="ORF">IFM89_006570</name>
</gene>
<evidence type="ECO:0000256" key="1">
    <source>
        <dbReference type="SAM" id="MobiDB-lite"/>
    </source>
</evidence>
<protein>
    <submittedName>
        <fullName evidence="2">Uncharacterized protein</fullName>
    </submittedName>
</protein>
<keyword evidence="3" id="KW-1185">Reference proteome</keyword>
<dbReference type="SUPFAM" id="SSF57756">
    <property type="entry name" value="Retrovirus zinc finger-like domains"/>
    <property type="match status" value="1"/>
</dbReference>
<comment type="caution">
    <text evidence="2">The sequence shown here is derived from an EMBL/GenBank/DDBJ whole genome shotgun (WGS) entry which is preliminary data.</text>
</comment>
<dbReference type="AlphaFoldDB" id="A0A835IMN9"/>
<evidence type="ECO:0000313" key="3">
    <source>
        <dbReference type="Proteomes" id="UP000631114"/>
    </source>
</evidence>
<dbReference type="EMBL" id="JADFTS010000002">
    <property type="protein sequence ID" value="KAF9619383.1"/>
    <property type="molecule type" value="Genomic_DNA"/>
</dbReference>
<feature type="compositionally biased region" description="Polar residues" evidence="1">
    <location>
        <begin position="98"/>
        <end position="120"/>
    </location>
</feature>
<dbReference type="GO" id="GO:0003676">
    <property type="term" value="F:nucleic acid binding"/>
    <property type="evidence" value="ECO:0007669"/>
    <property type="project" value="InterPro"/>
</dbReference>
<evidence type="ECO:0000313" key="2">
    <source>
        <dbReference type="EMBL" id="KAF9619383.1"/>
    </source>
</evidence>
<dbReference type="InterPro" id="IPR036875">
    <property type="entry name" value="Znf_CCHC_sf"/>
</dbReference>
<dbReference type="Proteomes" id="UP000631114">
    <property type="component" value="Unassembled WGS sequence"/>
</dbReference>
<sequence length="298" mass="33261">MRLWFLASKGVLQEQKDYLFVTNPITKELVSIPNSHEVCGAQGMQKPEYSETGATLSGCRFPELWMYNQGEARIYPYQYRSLWLCRWNNSSAFKNYHRFNSQPAPAPQGQSFNPSHNTARYTGGNDYQGRPPAKCQICLKVGHYASKCYFRYAASRNSNAGNTMTGATQSFAVPISSTQEAPQEPTQPIQEAPHELSTSADPVGNIEPMPSTDASANVQDDNSQDSTEQSNTIPMQSMTHGHTMTTRLEDGTRRAKAKGFGSIQFSHSKLASEINLYHDAVEMVEDEILEETKYSLFG</sequence>
<organism evidence="2 3">
    <name type="scientific">Coptis chinensis</name>
    <dbReference type="NCBI Taxonomy" id="261450"/>
    <lineage>
        <taxon>Eukaryota</taxon>
        <taxon>Viridiplantae</taxon>
        <taxon>Streptophyta</taxon>
        <taxon>Embryophyta</taxon>
        <taxon>Tracheophyta</taxon>
        <taxon>Spermatophyta</taxon>
        <taxon>Magnoliopsida</taxon>
        <taxon>Ranunculales</taxon>
        <taxon>Ranunculaceae</taxon>
        <taxon>Coptidoideae</taxon>
        <taxon>Coptis</taxon>
    </lineage>
</organism>
<feature type="region of interest" description="Disordered" evidence="1">
    <location>
        <begin position="175"/>
        <end position="243"/>
    </location>
</feature>
<proteinExistence type="predicted"/>